<feature type="domain" description="UBX" evidence="4">
    <location>
        <begin position="313"/>
        <end position="372"/>
    </location>
</feature>
<evidence type="ECO:0000256" key="1">
    <source>
        <dbReference type="ARBA" id="ARBA00006043"/>
    </source>
</evidence>
<dbReference type="OrthoDB" id="422728at2759"/>
<dbReference type="GO" id="GO:0036503">
    <property type="term" value="P:ERAD pathway"/>
    <property type="evidence" value="ECO:0007669"/>
    <property type="project" value="TreeGrafter"/>
</dbReference>
<evidence type="ECO:0000259" key="4">
    <source>
        <dbReference type="PROSITE" id="PS50033"/>
    </source>
</evidence>
<feature type="compositionally biased region" description="Basic and acidic residues" evidence="3">
    <location>
        <begin position="1"/>
        <end position="35"/>
    </location>
</feature>
<dbReference type="PANTHER" id="PTHR12555">
    <property type="entry name" value="UBIQUITIN FUSION DEGRADATON PROTEIN 1"/>
    <property type="match status" value="1"/>
</dbReference>
<dbReference type="InterPro" id="IPR029071">
    <property type="entry name" value="Ubiquitin-like_domsf"/>
</dbReference>
<proteinExistence type="inferred from homology"/>
<keyword evidence="6" id="KW-1185">Reference proteome</keyword>
<keyword evidence="2" id="KW-0833">Ubl conjugation pathway</keyword>
<dbReference type="PANTHER" id="PTHR12555:SF13">
    <property type="entry name" value="UBIQUITIN RECOGNITION FACTOR IN ER-ASSOCIATED DEGRADATION PROTEIN 1"/>
    <property type="match status" value="1"/>
</dbReference>
<dbReference type="EMBL" id="LHPG02000002">
    <property type="protein sequence ID" value="PRW60527.1"/>
    <property type="molecule type" value="Genomic_DNA"/>
</dbReference>
<dbReference type="Pfam" id="PF00789">
    <property type="entry name" value="UBX"/>
    <property type="match status" value="1"/>
</dbReference>
<comment type="similarity">
    <text evidence="1">Belongs to the UFD1 family.</text>
</comment>
<dbReference type="AlphaFoldDB" id="A0A2P6U2J1"/>
<dbReference type="Gene3D" id="3.10.20.90">
    <property type="entry name" value="Phosphatidylinositol 3-kinase Catalytic Subunit, Chain A, domain 1"/>
    <property type="match status" value="1"/>
</dbReference>
<dbReference type="SUPFAM" id="SSF54236">
    <property type="entry name" value="Ubiquitin-like"/>
    <property type="match status" value="1"/>
</dbReference>
<feature type="region of interest" description="Disordered" evidence="3">
    <location>
        <begin position="286"/>
        <end position="312"/>
    </location>
</feature>
<dbReference type="Pfam" id="PF03152">
    <property type="entry name" value="UFD1_N1"/>
    <property type="match status" value="1"/>
</dbReference>
<feature type="region of interest" description="Disordered" evidence="3">
    <location>
        <begin position="1"/>
        <end position="74"/>
    </location>
</feature>
<dbReference type="Gene3D" id="2.40.40.50">
    <property type="entry name" value="Ubiquitin fusion degradation protein UFD1, N-terminal domain"/>
    <property type="match status" value="1"/>
</dbReference>
<dbReference type="PROSITE" id="PS50033">
    <property type="entry name" value="UBX"/>
    <property type="match status" value="1"/>
</dbReference>
<comment type="caution">
    <text evidence="5">The sequence shown here is derived from an EMBL/GenBank/DDBJ whole genome shotgun (WGS) entry which is preliminary data.</text>
</comment>
<name>A0A2P6U2J1_CHLSO</name>
<dbReference type="Gene3D" id="3.10.330.10">
    <property type="match status" value="1"/>
</dbReference>
<dbReference type="InterPro" id="IPR055417">
    <property type="entry name" value="UFD1_N1"/>
</dbReference>
<evidence type="ECO:0000313" key="6">
    <source>
        <dbReference type="Proteomes" id="UP000239899"/>
    </source>
</evidence>
<evidence type="ECO:0000256" key="3">
    <source>
        <dbReference type="SAM" id="MobiDB-lite"/>
    </source>
</evidence>
<dbReference type="STRING" id="3076.A0A2P6U2J1"/>
<protein>
    <submittedName>
        <fullName evidence="5">Ubiquitin fusion degradation 1</fullName>
    </submittedName>
</protein>
<feature type="region of interest" description="Disordered" evidence="3">
    <location>
        <begin position="420"/>
        <end position="449"/>
    </location>
</feature>
<sequence>MLNAGDLERSQRRLESRGKEVAERARQKAEKERLLAARQAARQAQREEEARQRRLAQAAAEEEDRRQHEEELEANNGVFYRATLTAVPAPESIAADKGIRRAADKILLPPSAGTSLMQQDAYKNGPMFFRLETAAGSFTHAGLLEFSAAEGFVALPLKVIRSLWGPNATEDDCAGRLKVSYRRLPTGERAVFQPRSAFFQQEHSCLTHGDWLSVRHGTSQYDLKICALQPEPACSVIDTDLEAEINPSIETEERIREEYEAAARRAEEAAAAAAAAMQAAEAEEAAAAEAAAKRERVRRAKEAGLPPEPPADSAEPLVTCLFRFPDGGRHSRRFPLAAPLQLLFDFVDSRGASSLDPGSYALVTQFPRRVFLPPAGGEGSSSAAGAAGAAAGQLGEQQREGAATLAAVGLSGPREVLFLEHRSGGSGGGNDTAAAAAATATAAGAASAQ</sequence>
<accession>A0A2P6U2J1</accession>
<gene>
    <name evidence="5" type="ORF">C2E21_0832</name>
</gene>
<dbReference type="GO" id="GO:0031593">
    <property type="term" value="F:polyubiquitin modification-dependent protein binding"/>
    <property type="evidence" value="ECO:0007669"/>
    <property type="project" value="TreeGrafter"/>
</dbReference>
<dbReference type="Proteomes" id="UP000239899">
    <property type="component" value="Unassembled WGS sequence"/>
</dbReference>
<dbReference type="InterPro" id="IPR001012">
    <property type="entry name" value="UBX_dom"/>
</dbReference>
<reference evidence="5 6" key="1">
    <citation type="journal article" date="2018" name="Plant J.">
        <title>Genome sequences of Chlorella sorokiniana UTEX 1602 and Micractinium conductrix SAG 241.80: implications to maltose excretion by a green alga.</title>
        <authorList>
            <person name="Arriola M.B."/>
            <person name="Velmurugan N."/>
            <person name="Zhang Y."/>
            <person name="Plunkett M.H."/>
            <person name="Hondzo H."/>
            <person name="Barney B.M."/>
        </authorList>
    </citation>
    <scope>NUCLEOTIDE SEQUENCE [LARGE SCALE GENOMIC DNA]</scope>
    <source>
        <strain evidence="6">UTEX 1602</strain>
    </source>
</reference>
<organism evidence="5 6">
    <name type="scientific">Chlorella sorokiniana</name>
    <name type="common">Freshwater green alga</name>
    <dbReference type="NCBI Taxonomy" id="3076"/>
    <lineage>
        <taxon>Eukaryota</taxon>
        <taxon>Viridiplantae</taxon>
        <taxon>Chlorophyta</taxon>
        <taxon>core chlorophytes</taxon>
        <taxon>Trebouxiophyceae</taxon>
        <taxon>Chlorellales</taxon>
        <taxon>Chlorellaceae</taxon>
        <taxon>Chlorella clade</taxon>
        <taxon>Chlorella</taxon>
    </lineage>
</organism>
<dbReference type="InterPro" id="IPR004854">
    <property type="entry name" value="Ufd1-like"/>
</dbReference>
<dbReference type="InterPro" id="IPR042299">
    <property type="entry name" value="Ufd1-like_Nn"/>
</dbReference>
<feature type="compositionally biased region" description="Low complexity" evidence="3">
    <location>
        <begin position="431"/>
        <end position="449"/>
    </location>
</feature>
<dbReference type="GO" id="GO:0034098">
    <property type="term" value="C:VCP-NPL4-UFD1 AAA ATPase complex"/>
    <property type="evidence" value="ECO:0007669"/>
    <property type="project" value="TreeGrafter"/>
</dbReference>
<evidence type="ECO:0000256" key="2">
    <source>
        <dbReference type="ARBA" id="ARBA00022786"/>
    </source>
</evidence>
<dbReference type="GO" id="GO:0006511">
    <property type="term" value="P:ubiquitin-dependent protein catabolic process"/>
    <property type="evidence" value="ECO:0007669"/>
    <property type="project" value="InterPro"/>
</dbReference>
<evidence type="ECO:0000313" key="5">
    <source>
        <dbReference type="EMBL" id="PRW60527.1"/>
    </source>
</evidence>